<feature type="compositionally biased region" description="Polar residues" evidence="1">
    <location>
        <begin position="240"/>
        <end position="258"/>
    </location>
</feature>
<dbReference type="Proteomes" id="UP000736335">
    <property type="component" value="Unassembled WGS sequence"/>
</dbReference>
<evidence type="ECO:0000313" key="3">
    <source>
        <dbReference type="Proteomes" id="UP000736335"/>
    </source>
</evidence>
<evidence type="ECO:0000313" key="2">
    <source>
        <dbReference type="EMBL" id="KAF9793081.1"/>
    </source>
</evidence>
<dbReference type="AlphaFoldDB" id="A0A9P6LDF2"/>
<organism evidence="2 3">
    <name type="scientific">Thelephora terrestris</name>
    <dbReference type="NCBI Taxonomy" id="56493"/>
    <lineage>
        <taxon>Eukaryota</taxon>
        <taxon>Fungi</taxon>
        <taxon>Dikarya</taxon>
        <taxon>Basidiomycota</taxon>
        <taxon>Agaricomycotina</taxon>
        <taxon>Agaricomycetes</taxon>
        <taxon>Thelephorales</taxon>
        <taxon>Thelephoraceae</taxon>
        <taxon>Thelephora</taxon>
    </lineage>
</organism>
<keyword evidence="3" id="KW-1185">Reference proteome</keyword>
<feature type="region of interest" description="Disordered" evidence="1">
    <location>
        <begin position="216"/>
        <end position="274"/>
    </location>
</feature>
<name>A0A9P6LDF2_9AGAM</name>
<protein>
    <submittedName>
        <fullName evidence="2">Uncharacterized protein</fullName>
    </submittedName>
</protein>
<reference evidence="2" key="1">
    <citation type="journal article" date="2020" name="Nat. Commun.">
        <title>Large-scale genome sequencing of mycorrhizal fungi provides insights into the early evolution of symbiotic traits.</title>
        <authorList>
            <person name="Miyauchi S."/>
            <person name="Kiss E."/>
            <person name="Kuo A."/>
            <person name="Drula E."/>
            <person name="Kohler A."/>
            <person name="Sanchez-Garcia M."/>
            <person name="Morin E."/>
            <person name="Andreopoulos B."/>
            <person name="Barry K.W."/>
            <person name="Bonito G."/>
            <person name="Buee M."/>
            <person name="Carver A."/>
            <person name="Chen C."/>
            <person name="Cichocki N."/>
            <person name="Clum A."/>
            <person name="Culley D."/>
            <person name="Crous P.W."/>
            <person name="Fauchery L."/>
            <person name="Girlanda M."/>
            <person name="Hayes R.D."/>
            <person name="Keri Z."/>
            <person name="LaButti K."/>
            <person name="Lipzen A."/>
            <person name="Lombard V."/>
            <person name="Magnuson J."/>
            <person name="Maillard F."/>
            <person name="Murat C."/>
            <person name="Nolan M."/>
            <person name="Ohm R.A."/>
            <person name="Pangilinan J."/>
            <person name="Pereira M.F."/>
            <person name="Perotto S."/>
            <person name="Peter M."/>
            <person name="Pfister S."/>
            <person name="Riley R."/>
            <person name="Sitrit Y."/>
            <person name="Stielow J.B."/>
            <person name="Szollosi G."/>
            <person name="Zifcakova L."/>
            <person name="Stursova M."/>
            <person name="Spatafora J.W."/>
            <person name="Tedersoo L."/>
            <person name="Vaario L.M."/>
            <person name="Yamada A."/>
            <person name="Yan M."/>
            <person name="Wang P."/>
            <person name="Xu J."/>
            <person name="Bruns T."/>
            <person name="Baldrian P."/>
            <person name="Vilgalys R."/>
            <person name="Dunand C."/>
            <person name="Henrissat B."/>
            <person name="Grigoriev I.V."/>
            <person name="Hibbett D."/>
            <person name="Nagy L.G."/>
            <person name="Martin F.M."/>
        </authorList>
    </citation>
    <scope>NUCLEOTIDE SEQUENCE</scope>
    <source>
        <strain evidence="2">UH-Tt-Lm1</strain>
    </source>
</reference>
<sequence length="348" mass="37442">MSLVLSNDSSICDALSPTSLTPSRSVPLAAESSMQSFECGVGRTGTRSAGVQPLNPRSLQDPPANPGYNTDTEGALSPRKVDSIYSRLIDLKGPIIAATTASVPQHYTPSATPVKHSGQIILFFRFVCPAEGDSEGGHIAVVQILNRSRLSCVLVLVRSAPGALVNLTPPLPSRILCSCPTNHSSSTSVPYAIYSALPIIPNHAYEFAQQPLTVPRAHRSPSIERYEGAPEPPRIKLPLTRTSAGEESFMSGNIDEQNSSPSSRDPIPPDWSPEPHQSSLYLADKIFELVSYLWLSLGLSAIIRSAFKLSRIFPGLCCSLNIWSTSRTVDSYATPTCLTMPGPPHRPL</sequence>
<comment type="caution">
    <text evidence="2">The sequence shown here is derived from an EMBL/GenBank/DDBJ whole genome shotgun (WGS) entry which is preliminary data.</text>
</comment>
<dbReference type="EMBL" id="WIUZ02000001">
    <property type="protein sequence ID" value="KAF9793081.1"/>
    <property type="molecule type" value="Genomic_DNA"/>
</dbReference>
<feature type="region of interest" description="Disordered" evidence="1">
    <location>
        <begin position="41"/>
        <end position="76"/>
    </location>
</feature>
<evidence type="ECO:0000256" key="1">
    <source>
        <dbReference type="SAM" id="MobiDB-lite"/>
    </source>
</evidence>
<gene>
    <name evidence="2" type="ORF">BJ322DRAFT_1103514</name>
</gene>
<proteinExistence type="predicted"/>
<accession>A0A9P6LDF2</accession>
<reference evidence="2" key="2">
    <citation type="submission" date="2020-11" db="EMBL/GenBank/DDBJ databases">
        <authorList>
            <consortium name="DOE Joint Genome Institute"/>
            <person name="Kuo A."/>
            <person name="Miyauchi S."/>
            <person name="Kiss E."/>
            <person name="Drula E."/>
            <person name="Kohler A."/>
            <person name="Sanchez-Garcia M."/>
            <person name="Andreopoulos B."/>
            <person name="Barry K.W."/>
            <person name="Bonito G."/>
            <person name="Buee M."/>
            <person name="Carver A."/>
            <person name="Chen C."/>
            <person name="Cichocki N."/>
            <person name="Clum A."/>
            <person name="Culley D."/>
            <person name="Crous P.W."/>
            <person name="Fauchery L."/>
            <person name="Girlanda M."/>
            <person name="Hayes R."/>
            <person name="Keri Z."/>
            <person name="Labutti K."/>
            <person name="Lipzen A."/>
            <person name="Lombard V."/>
            <person name="Magnuson J."/>
            <person name="Maillard F."/>
            <person name="Morin E."/>
            <person name="Murat C."/>
            <person name="Nolan M."/>
            <person name="Ohm R."/>
            <person name="Pangilinan J."/>
            <person name="Pereira M."/>
            <person name="Perotto S."/>
            <person name="Peter M."/>
            <person name="Riley R."/>
            <person name="Sitrit Y."/>
            <person name="Stielow B."/>
            <person name="Szollosi G."/>
            <person name="Zifcakova L."/>
            <person name="Stursova M."/>
            <person name="Spatafora J.W."/>
            <person name="Tedersoo L."/>
            <person name="Vaario L.-M."/>
            <person name="Yamada A."/>
            <person name="Yan M."/>
            <person name="Wang P."/>
            <person name="Xu J."/>
            <person name="Bruns T."/>
            <person name="Baldrian P."/>
            <person name="Vilgalys R."/>
            <person name="Henrissat B."/>
            <person name="Grigoriev I.V."/>
            <person name="Hibbett D."/>
            <person name="Nagy L.G."/>
            <person name="Martin F.M."/>
        </authorList>
    </citation>
    <scope>NUCLEOTIDE SEQUENCE</scope>
    <source>
        <strain evidence="2">UH-Tt-Lm1</strain>
    </source>
</reference>